<dbReference type="PANTHER" id="PTHR37036">
    <property type="match status" value="1"/>
</dbReference>
<comment type="caution">
    <text evidence="1">The sequence shown here is derived from an EMBL/GenBank/DDBJ whole genome shotgun (WGS) entry which is preliminary data.</text>
</comment>
<dbReference type="InterPro" id="IPR015045">
    <property type="entry name" value="MPT-1-like_LmxM"/>
</dbReference>
<accession>A0A242A385</accession>
<dbReference type="OrthoDB" id="7544904at2"/>
<dbReference type="Pfam" id="PF08950">
    <property type="entry name" value="DUF1861"/>
    <property type="match status" value="1"/>
</dbReference>
<sequence>MIQINELLEKHRIHSNRFTPKKLTFIGVGDKDVYNITASFTFNDHELLAGRIESRHDEQSVIGFFEEEKENIWVMVPDAICLPLQDPFVTFIDNQLIIGGVEVHFEESKAHWRTVFYRLITISEVEKVFTGPWGMKDLRIKQLNNGQILVLTRPQGDKGGRGKMGACIVDHLGQLTIKAIDHAPLLENQFSDEEWGGANEIHCIDDKVFVLGHAAKFDDFGNRHYYALTFELKVPSFEIRSPKIIAERKDFAEGPAKREDLYDVVFSGGIEIKDDEAMLFAGISDAGAQKIKIENPFR</sequence>
<dbReference type="Proteomes" id="UP000195043">
    <property type="component" value="Unassembled WGS sequence"/>
</dbReference>
<evidence type="ECO:0000313" key="1">
    <source>
        <dbReference type="EMBL" id="OTN75484.1"/>
    </source>
</evidence>
<dbReference type="RefSeq" id="WP_086273536.1">
    <property type="nucleotide sequence ID" value="NZ_NGKU01000001.1"/>
</dbReference>
<evidence type="ECO:0000313" key="2">
    <source>
        <dbReference type="Proteomes" id="UP000195043"/>
    </source>
</evidence>
<dbReference type="InterPro" id="IPR023296">
    <property type="entry name" value="Glyco_hydro_beta-prop_sf"/>
</dbReference>
<organism evidence="1 2">
    <name type="scientific">Candidatus Enterococcus testudinis</name>
    <dbReference type="NCBI Taxonomy" id="1834191"/>
    <lineage>
        <taxon>Bacteria</taxon>
        <taxon>Bacillati</taxon>
        <taxon>Bacillota</taxon>
        <taxon>Bacilli</taxon>
        <taxon>Lactobacillales</taxon>
        <taxon>Enterococcaceae</taxon>
        <taxon>Enterococcus</taxon>
    </lineage>
</organism>
<dbReference type="EMBL" id="NGKU01000001">
    <property type="protein sequence ID" value="OTN75484.1"/>
    <property type="molecule type" value="Genomic_DNA"/>
</dbReference>
<gene>
    <name evidence="1" type="ORF">A5886_000554</name>
</gene>
<dbReference type="STRING" id="1834191.A5886_000554"/>
<dbReference type="PANTHER" id="PTHR37036:SF2">
    <property type="entry name" value="DUF1861 FAMILY PROTEIN"/>
    <property type="match status" value="1"/>
</dbReference>
<dbReference type="Gene3D" id="2.115.10.20">
    <property type="entry name" value="Glycosyl hydrolase domain, family 43"/>
    <property type="match status" value="1"/>
</dbReference>
<protein>
    <recommendedName>
        <fullName evidence="3">DUF1861 family protein</fullName>
    </recommendedName>
</protein>
<dbReference type="SUPFAM" id="SSF75005">
    <property type="entry name" value="Arabinanase/levansucrase/invertase"/>
    <property type="match status" value="1"/>
</dbReference>
<keyword evidence="2" id="KW-1185">Reference proteome</keyword>
<proteinExistence type="predicted"/>
<name>A0A242A385_9ENTE</name>
<evidence type="ECO:0008006" key="3">
    <source>
        <dbReference type="Google" id="ProtNLM"/>
    </source>
</evidence>
<dbReference type="AlphaFoldDB" id="A0A242A385"/>
<reference evidence="1 2" key="1">
    <citation type="submission" date="2017-05" db="EMBL/GenBank/DDBJ databases">
        <title>The Genome Sequence of Enterococcus sp. 8G7_MSG3316.</title>
        <authorList>
            <consortium name="The Broad Institute Genomics Platform"/>
            <consortium name="The Broad Institute Genomic Center for Infectious Diseases"/>
            <person name="Earl A."/>
            <person name="Manson A."/>
            <person name="Schwartman J."/>
            <person name="Gilmore M."/>
            <person name="Abouelleil A."/>
            <person name="Cao P."/>
            <person name="Chapman S."/>
            <person name="Cusick C."/>
            <person name="Shea T."/>
            <person name="Young S."/>
            <person name="Neafsey D."/>
            <person name="Nusbaum C."/>
            <person name="Birren B."/>
        </authorList>
    </citation>
    <scope>NUCLEOTIDE SEQUENCE [LARGE SCALE GENOMIC DNA]</scope>
    <source>
        <strain evidence="1 2">8G7_MSG3316</strain>
    </source>
</reference>